<feature type="transmembrane region" description="Helical" evidence="1">
    <location>
        <begin position="41"/>
        <end position="59"/>
    </location>
</feature>
<keyword evidence="1" id="KW-1133">Transmembrane helix</keyword>
<feature type="transmembrane region" description="Helical" evidence="1">
    <location>
        <begin position="107"/>
        <end position="125"/>
    </location>
</feature>
<protein>
    <recommendedName>
        <fullName evidence="4">Histidine kinase N-terminal 7TM region domain-containing protein</fullName>
    </recommendedName>
</protein>
<proteinExistence type="predicted"/>
<evidence type="ECO:0000256" key="1">
    <source>
        <dbReference type="SAM" id="Phobius"/>
    </source>
</evidence>
<evidence type="ECO:0000313" key="2">
    <source>
        <dbReference type="EMBL" id="AFM13856.1"/>
    </source>
</evidence>
<name>I4B999_TURPD</name>
<keyword evidence="1" id="KW-0812">Transmembrane</keyword>
<organism evidence="2 3">
    <name type="scientific">Turneriella parva (strain ATCC BAA-1111 / DSM 21527 / NCTC 11395 / H)</name>
    <name type="common">Leptospira parva</name>
    <dbReference type="NCBI Taxonomy" id="869212"/>
    <lineage>
        <taxon>Bacteria</taxon>
        <taxon>Pseudomonadati</taxon>
        <taxon>Spirochaetota</taxon>
        <taxon>Spirochaetia</taxon>
        <taxon>Leptospirales</taxon>
        <taxon>Leptospiraceae</taxon>
        <taxon>Turneriella</taxon>
    </lineage>
</organism>
<dbReference type="KEGG" id="tpx:Turpa_3217"/>
<feature type="transmembrane region" description="Helical" evidence="1">
    <location>
        <begin position="183"/>
        <end position="207"/>
    </location>
</feature>
<keyword evidence="3" id="KW-1185">Reference proteome</keyword>
<gene>
    <name evidence="2" type="ordered locus">Turpa_3217</name>
</gene>
<feature type="transmembrane region" description="Helical" evidence="1">
    <location>
        <begin position="213"/>
        <end position="232"/>
    </location>
</feature>
<dbReference type="STRING" id="869212.Turpa_3217"/>
<dbReference type="RefSeq" id="WP_014804356.1">
    <property type="nucleotide sequence ID" value="NC_018020.1"/>
</dbReference>
<keyword evidence="1" id="KW-0472">Membrane</keyword>
<feature type="transmembrane region" description="Helical" evidence="1">
    <location>
        <begin position="145"/>
        <end position="162"/>
    </location>
</feature>
<reference evidence="2 3" key="1">
    <citation type="submission" date="2012-06" db="EMBL/GenBank/DDBJ databases">
        <title>The complete chromosome of genome of Turneriella parva DSM 21527.</title>
        <authorList>
            <consortium name="US DOE Joint Genome Institute (JGI-PGF)"/>
            <person name="Lucas S."/>
            <person name="Han J."/>
            <person name="Lapidus A."/>
            <person name="Bruce D."/>
            <person name="Goodwin L."/>
            <person name="Pitluck S."/>
            <person name="Peters L."/>
            <person name="Kyrpides N."/>
            <person name="Mavromatis K."/>
            <person name="Ivanova N."/>
            <person name="Mikhailova N."/>
            <person name="Chertkov O."/>
            <person name="Detter J.C."/>
            <person name="Tapia R."/>
            <person name="Han C."/>
            <person name="Land M."/>
            <person name="Hauser L."/>
            <person name="Markowitz V."/>
            <person name="Cheng J.-F."/>
            <person name="Hugenholtz P."/>
            <person name="Woyke T."/>
            <person name="Wu D."/>
            <person name="Gronow S."/>
            <person name="Wellnitz S."/>
            <person name="Brambilla E."/>
            <person name="Klenk H.-P."/>
            <person name="Eisen J.A."/>
        </authorList>
    </citation>
    <scope>NUCLEOTIDE SEQUENCE [LARGE SCALE GENOMIC DNA]</scope>
    <source>
        <strain evidence="3">ATCC BAA-1111 / DSM 21527 / NCTC 11395 / H</strain>
    </source>
</reference>
<dbReference type="AlphaFoldDB" id="I4B999"/>
<evidence type="ECO:0000313" key="3">
    <source>
        <dbReference type="Proteomes" id="UP000006048"/>
    </source>
</evidence>
<feature type="transmembrane region" description="Helical" evidence="1">
    <location>
        <begin position="71"/>
        <end position="91"/>
    </location>
</feature>
<accession>I4B999</accession>
<dbReference type="HOGENOM" id="CLU_1133207_0_0_12"/>
<sequence>MDILSNPYLNVLFNALISGGAFLCFVLGLATLALKYPRRSVPYLTLLCFVMGVTQLYAWFNLNTIFFKVQWVNYIFVGANFLIGPGVYYFYKATGDEKFQANRRTQLAFLPGLFVLILIPLINLVAPQVMPRDPRQFFYIGEPSFIDVIFSVAMIHNAAYYVKLFMETRPVIAANSEMKKNGGLTAFLMFFGIITFINLYGLIAYATRDIRHFYADSCIITLLIVAFLIFSLRYPQYFLRVKPES</sequence>
<dbReference type="Proteomes" id="UP000006048">
    <property type="component" value="Chromosome"/>
</dbReference>
<dbReference type="EMBL" id="CP002959">
    <property type="protein sequence ID" value="AFM13856.1"/>
    <property type="molecule type" value="Genomic_DNA"/>
</dbReference>
<feature type="transmembrane region" description="Helical" evidence="1">
    <location>
        <begin position="12"/>
        <end position="34"/>
    </location>
</feature>
<evidence type="ECO:0008006" key="4">
    <source>
        <dbReference type="Google" id="ProtNLM"/>
    </source>
</evidence>